<feature type="domain" description="Arginyl tRNA synthetase N-terminal" evidence="12">
    <location>
        <begin position="7"/>
        <end position="90"/>
    </location>
</feature>
<protein>
    <recommendedName>
        <fullName evidence="2 9">Arginine--tRNA ligase</fullName>
        <ecNumber evidence="2 9">6.1.1.19</ecNumber>
    </recommendedName>
</protein>
<sequence length="573" mass="64608">MIIQTMEKIKNLINTALSDLKLPITDFVVEHPNEISHGDYSTNVALILGKELNKNSKEIGEKLSLAIIETKNDFLEKVEVAGAGFINFFLSKEFLKDSLDQILQDDEKFGRDDKLAGKKIMVEYTDPNPFKEFHIGHLMSNTVGEAIAGLIEWSGAEVKRVNYQGDVGIHVANAIAFKLKENVSWNNAQDVGKSYTEGAKLFEKDEGFKKFTEEINKKIYSGGYKEIQGAYDLGKKLTLADFDKIYKILGTKFDFYFFESDVASEGKRLVEKNTEGVFEKSEGATIFRAEKLTPSLHTRVFINSHGIPTYEAKELALAKIKYDRYSYDISIVITANEVNDYFNVVLKAMEYIYPELKKKTKHVSHGVMRLPTGKMSSRGGSIVTAEWLIDEVAKKVKDKISQSNKKIENVDGLAKSIAVGAIKYSILKQSPGKDIVFDLEKSLSFEGDSGPYLQYTHARASSVIEQYNLNFNLIKEFKKERKNNTLEEQSNVTRLLYRFPEVVERANTEHSPNLLVSYLLEIASAFNNFYAHNQIINPKDGGVSTERIAITKSVQIVLRNGLKILGIVAPYKM</sequence>
<evidence type="ECO:0000259" key="12">
    <source>
        <dbReference type="SMART" id="SM01016"/>
    </source>
</evidence>
<feature type="domain" description="DALR anticodon binding" evidence="11">
    <location>
        <begin position="453"/>
        <end position="573"/>
    </location>
</feature>
<dbReference type="Gene3D" id="3.40.50.620">
    <property type="entry name" value="HUPs"/>
    <property type="match status" value="1"/>
</dbReference>
<dbReference type="GO" id="GO:0005737">
    <property type="term" value="C:cytoplasm"/>
    <property type="evidence" value="ECO:0007669"/>
    <property type="project" value="UniProtKB-UniRule"/>
</dbReference>
<keyword evidence="6 10" id="KW-0648">Protein biosynthesis</keyword>
<evidence type="ECO:0000256" key="1">
    <source>
        <dbReference type="ARBA" id="ARBA00005594"/>
    </source>
</evidence>
<evidence type="ECO:0000259" key="11">
    <source>
        <dbReference type="SMART" id="SM00836"/>
    </source>
</evidence>
<dbReference type="EMBL" id="PCVC01000060">
    <property type="protein sequence ID" value="PIQ66821.1"/>
    <property type="molecule type" value="Genomic_DNA"/>
</dbReference>
<dbReference type="Pfam" id="PF03485">
    <property type="entry name" value="Arg_tRNA_synt_N"/>
    <property type="match status" value="1"/>
</dbReference>
<keyword evidence="5 10" id="KW-0067">ATP-binding</keyword>
<keyword evidence="3 10" id="KW-0436">Ligase</keyword>
<dbReference type="InterPro" id="IPR005148">
    <property type="entry name" value="Arg-tRNA-synth_N"/>
</dbReference>
<dbReference type="SUPFAM" id="SSF52374">
    <property type="entry name" value="Nucleotidylyl transferase"/>
    <property type="match status" value="1"/>
</dbReference>
<organism evidence="13 14">
    <name type="scientific">Candidatus Zambryskibacteria bacterium CG11_big_fil_rev_8_21_14_0_20_40_24</name>
    <dbReference type="NCBI Taxonomy" id="1975116"/>
    <lineage>
        <taxon>Bacteria</taxon>
        <taxon>Candidatus Zambryskiibacteriota</taxon>
    </lineage>
</organism>
<evidence type="ECO:0000256" key="5">
    <source>
        <dbReference type="ARBA" id="ARBA00022840"/>
    </source>
</evidence>
<dbReference type="GO" id="GO:0005524">
    <property type="term" value="F:ATP binding"/>
    <property type="evidence" value="ECO:0007669"/>
    <property type="project" value="UniProtKB-KW"/>
</dbReference>
<evidence type="ECO:0000313" key="14">
    <source>
        <dbReference type="Proteomes" id="UP000229834"/>
    </source>
</evidence>
<reference evidence="13 14" key="1">
    <citation type="submission" date="2017-09" db="EMBL/GenBank/DDBJ databases">
        <title>Depth-based differentiation of microbial function through sediment-hosted aquifers and enrichment of novel symbionts in the deep terrestrial subsurface.</title>
        <authorList>
            <person name="Probst A.J."/>
            <person name="Ladd B."/>
            <person name="Jarett J.K."/>
            <person name="Geller-Mcgrath D.E."/>
            <person name="Sieber C.M."/>
            <person name="Emerson J.B."/>
            <person name="Anantharaman K."/>
            <person name="Thomas B.C."/>
            <person name="Malmstrom R."/>
            <person name="Stieglmeier M."/>
            <person name="Klingl A."/>
            <person name="Woyke T."/>
            <person name="Ryan C.M."/>
            <person name="Banfield J.F."/>
        </authorList>
    </citation>
    <scope>NUCLEOTIDE SEQUENCE [LARGE SCALE GENOMIC DNA]</scope>
    <source>
        <strain evidence="13">CG11_big_fil_rev_8_21_14_0_20_40_24</strain>
    </source>
</reference>
<accession>A0A2H0K6E3</accession>
<evidence type="ECO:0000256" key="3">
    <source>
        <dbReference type="ARBA" id="ARBA00022598"/>
    </source>
</evidence>
<evidence type="ECO:0000256" key="4">
    <source>
        <dbReference type="ARBA" id="ARBA00022741"/>
    </source>
</evidence>
<dbReference type="PRINTS" id="PR01038">
    <property type="entry name" value="TRNASYNTHARG"/>
</dbReference>
<evidence type="ECO:0000256" key="10">
    <source>
        <dbReference type="RuleBase" id="RU363038"/>
    </source>
</evidence>
<dbReference type="PANTHER" id="PTHR11956">
    <property type="entry name" value="ARGINYL-TRNA SYNTHETASE"/>
    <property type="match status" value="1"/>
</dbReference>
<dbReference type="SUPFAM" id="SSF55190">
    <property type="entry name" value="Arginyl-tRNA synthetase (ArgRS), N-terminal 'additional' domain"/>
    <property type="match status" value="1"/>
</dbReference>
<dbReference type="Pfam" id="PF00750">
    <property type="entry name" value="tRNA-synt_1d"/>
    <property type="match status" value="1"/>
</dbReference>
<evidence type="ECO:0000256" key="9">
    <source>
        <dbReference type="NCBIfam" id="TIGR00456"/>
    </source>
</evidence>
<dbReference type="EC" id="6.1.1.19" evidence="2 9"/>
<dbReference type="InterPro" id="IPR014729">
    <property type="entry name" value="Rossmann-like_a/b/a_fold"/>
</dbReference>
<keyword evidence="4 10" id="KW-0547">Nucleotide-binding</keyword>
<evidence type="ECO:0000256" key="2">
    <source>
        <dbReference type="ARBA" id="ARBA00012837"/>
    </source>
</evidence>
<dbReference type="SUPFAM" id="SSF47323">
    <property type="entry name" value="Anticodon-binding domain of a subclass of class I aminoacyl-tRNA synthetases"/>
    <property type="match status" value="1"/>
</dbReference>
<comment type="catalytic activity">
    <reaction evidence="8">
        <text>tRNA(Arg) + L-arginine + ATP = L-arginyl-tRNA(Arg) + AMP + diphosphate</text>
        <dbReference type="Rhea" id="RHEA:20301"/>
        <dbReference type="Rhea" id="RHEA-COMP:9658"/>
        <dbReference type="Rhea" id="RHEA-COMP:9673"/>
        <dbReference type="ChEBI" id="CHEBI:30616"/>
        <dbReference type="ChEBI" id="CHEBI:32682"/>
        <dbReference type="ChEBI" id="CHEBI:33019"/>
        <dbReference type="ChEBI" id="CHEBI:78442"/>
        <dbReference type="ChEBI" id="CHEBI:78513"/>
        <dbReference type="ChEBI" id="CHEBI:456215"/>
        <dbReference type="EC" id="6.1.1.19"/>
    </reaction>
</comment>
<evidence type="ECO:0000256" key="7">
    <source>
        <dbReference type="ARBA" id="ARBA00023146"/>
    </source>
</evidence>
<dbReference type="Proteomes" id="UP000229834">
    <property type="component" value="Unassembled WGS sequence"/>
</dbReference>
<dbReference type="PANTHER" id="PTHR11956:SF5">
    <property type="entry name" value="ARGININE--TRNA LIGASE, CYTOPLASMIC"/>
    <property type="match status" value="1"/>
</dbReference>
<dbReference type="Gene3D" id="3.30.1360.70">
    <property type="entry name" value="Arginyl tRNA synthetase N-terminal domain"/>
    <property type="match status" value="1"/>
</dbReference>
<name>A0A2H0K6E3_9BACT</name>
<keyword evidence="7 10" id="KW-0030">Aminoacyl-tRNA synthetase</keyword>
<dbReference type="AlphaFoldDB" id="A0A2H0K6E3"/>
<dbReference type="SMART" id="SM00836">
    <property type="entry name" value="DALR_1"/>
    <property type="match status" value="1"/>
</dbReference>
<dbReference type="InterPro" id="IPR001278">
    <property type="entry name" value="Arg-tRNA-ligase"/>
</dbReference>
<dbReference type="InterPro" id="IPR009080">
    <property type="entry name" value="tRNAsynth_Ia_anticodon-bd"/>
</dbReference>
<dbReference type="InterPro" id="IPR036695">
    <property type="entry name" value="Arg-tRNA-synth_N_sf"/>
</dbReference>
<dbReference type="InterPro" id="IPR035684">
    <property type="entry name" value="ArgRS_core"/>
</dbReference>
<comment type="similarity">
    <text evidence="1 10">Belongs to the class-I aminoacyl-tRNA synthetase family.</text>
</comment>
<comment type="caution">
    <text evidence="13">The sequence shown here is derived from an EMBL/GenBank/DDBJ whole genome shotgun (WGS) entry which is preliminary data.</text>
</comment>
<dbReference type="GO" id="GO:0004814">
    <property type="term" value="F:arginine-tRNA ligase activity"/>
    <property type="evidence" value="ECO:0007669"/>
    <property type="project" value="UniProtKB-UniRule"/>
</dbReference>
<gene>
    <name evidence="13" type="primary">argS</name>
    <name evidence="13" type="ORF">COV95_02090</name>
</gene>
<dbReference type="InterPro" id="IPR008909">
    <property type="entry name" value="DALR_anticod-bd"/>
</dbReference>
<dbReference type="GO" id="GO:0006420">
    <property type="term" value="P:arginyl-tRNA aminoacylation"/>
    <property type="evidence" value="ECO:0007669"/>
    <property type="project" value="UniProtKB-UniRule"/>
</dbReference>
<evidence type="ECO:0000313" key="13">
    <source>
        <dbReference type="EMBL" id="PIQ66821.1"/>
    </source>
</evidence>
<dbReference type="FunFam" id="1.10.730.10:FF:000006">
    <property type="entry name" value="Arginyl-tRNA synthetase 2, mitochondrial"/>
    <property type="match status" value="1"/>
</dbReference>
<dbReference type="SMART" id="SM01016">
    <property type="entry name" value="Arg_tRNA_synt_N"/>
    <property type="match status" value="1"/>
</dbReference>
<dbReference type="NCBIfam" id="TIGR00456">
    <property type="entry name" value="argS"/>
    <property type="match status" value="1"/>
</dbReference>
<proteinExistence type="inferred from homology"/>
<evidence type="ECO:0000256" key="6">
    <source>
        <dbReference type="ARBA" id="ARBA00022917"/>
    </source>
</evidence>
<dbReference type="Gene3D" id="1.10.730.10">
    <property type="entry name" value="Isoleucyl-tRNA Synthetase, Domain 1"/>
    <property type="match status" value="1"/>
</dbReference>
<dbReference type="Pfam" id="PF05746">
    <property type="entry name" value="DALR_1"/>
    <property type="match status" value="1"/>
</dbReference>
<evidence type="ECO:0000256" key="8">
    <source>
        <dbReference type="ARBA" id="ARBA00049339"/>
    </source>
</evidence>